<evidence type="ECO:0000313" key="1">
    <source>
        <dbReference type="EMBL" id="RIA86317.1"/>
    </source>
</evidence>
<reference evidence="1 2" key="1">
    <citation type="submission" date="2018-06" db="EMBL/GenBank/DDBJ databases">
        <title>Comparative genomics reveals the genomic features of Rhizophagus irregularis, R. cerebriforme, R. diaphanum and Gigaspora rosea, and their symbiotic lifestyle signature.</title>
        <authorList>
            <person name="Morin E."/>
            <person name="San Clemente H."/>
            <person name="Chen E.C.H."/>
            <person name="De La Providencia I."/>
            <person name="Hainaut M."/>
            <person name="Kuo A."/>
            <person name="Kohler A."/>
            <person name="Murat C."/>
            <person name="Tang N."/>
            <person name="Roy S."/>
            <person name="Loubradou J."/>
            <person name="Henrissat B."/>
            <person name="Grigoriev I.V."/>
            <person name="Corradi N."/>
            <person name="Roux C."/>
            <person name="Martin F.M."/>
        </authorList>
    </citation>
    <scope>NUCLEOTIDE SEQUENCE [LARGE SCALE GENOMIC DNA]</scope>
    <source>
        <strain evidence="1 2">DAOM 227022</strain>
    </source>
</reference>
<sequence length="61" mass="7079">KITQEPGWFPDVDVYPEPLKLSENLPSDYQQIVERCLDYDPIKRPKSSDLVISFIKLVNNS</sequence>
<dbReference type="EMBL" id="QKYT01000370">
    <property type="protein sequence ID" value="RIA86317.1"/>
    <property type="molecule type" value="Genomic_DNA"/>
</dbReference>
<evidence type="ECO:0000313" key="2">
    <source>
        <dbReference type="Proteomes" id="UP000265703"/>
    </source>
</evidence>
<dbReference type="Proteomes" id="UP000265703">
    <property type="component" value="Unassembled WGS sequence"/>
</dbReference>
<organism evidence="1 2">
    <name type="scientific">Glomus cerebriforme</name>
    <dbReference type="NCBI Taxonomy" id="658196"/>
    <lineage>
        <taxon>Eukaryota</taxon>
        <taxon>Fungi</taxon>
        <taxon>Fungi incertae sedis</taxon>
        <taxon>Mucoromycota</taxon>
        <taxon>Glomeromycotina</taxon>
        <taxon>Glomeromycetes</taxon>
        <taxon>Glomerales</taxon>
        <taxon>Glomeraceae</taxon>
        <taxon>Glomus</taxon>
    </lineage>
</organism>
<comment type="caution">
    <text evidence="1">The sequence shown here is derived from an EMBL/GenBank/DDBJ whole genome shotgun (WGS) entry which is preliminary data.</text>
</comment>
<evidence type="ECO:0008006" key="3">
    <source>
        <dbReference type="Google" id="ProtNLM"/>
    </source>
</evidence>
<name>A0A397SQV6_9GLOM</name>
<dbReference type="Gene3D" id="1.10.510.10">
    <property type="entry name" value="Transferase(Phosphotransferase) domain 1"/>
    <property type="match status" value="1"/>
</dbReference>
<feature type="non-terminal residue" evidence="1">
    <location>
        <position position="1"/>
    </location>
</feature>
<accession>A0A397SQV6</accession>
<dbReference type="AlphaFoldDB" id="A0A397SQV6"/>
<proteinExistence type="predicted"/>
<gene>
    <name evidence="1" type="ORF">C1645_829466</name>
</gene>
<keyword evidence="2" id="KW-1185">Reference proteome</keyword>
<dbReference type="OrthoDB" id="4062651at2759"/>
<dbReference type="SUPFAM" id="SSF56112">
    <property type="entry name" value="Protein kinase-like (PK-like)"/>
    <property type="match status" value="1"/>
</dbReference>
<dbReference type="InterPro" id="IPR011009">
    <property type="entry name" value="Kinase-like_dom_sf"/>
</dbReference>
<protein>
    <recommendedName>
        <fullName evidence="3">Protein kinase domain-containing protein</fullName>
    </recommendedName>
</protein>